<comment type="caution">
    <text evidence="2">The sequence shown here is derived from an EMBL/GenBank/DDBJ whole genome shotgun (WGS) entry which is preliminary data.</text>
</comment>
<protein>
    <recommendedName>
        <fullName evidence="1">Transcription regulator PadR N-terminal domain-containing protein</fullName>
    </recommendedName>
</protein>
<accession>X1C768</accession>
<name>X1C768_9ZZZZ</name>
<sequence>MERVAEAWSREMRRGYLKLTVLTLLSKTSSSGYDIMKEFHERTLGFWKMTTGRIYPILQELEEKGYIEGSWKSRGKRRRKIYAITPRGLQLLEAAIKKQQQIAEILASLIRECASEILDTDQSPPPYFLPMDIFAKIEHLKEQPVEDQIYTLTHHRDRLQILLTRINELLTQLHAEKTRARE</sequence>
<dbReference type="InterPro" id="IPR036390">
    <property type="entry name" value="WH_DNA-bd_sf"/>
</dbReference>
<dbReference type="Gene3D" id="1.10.10.10">
    <property type="entry name" value="Winged helix-like DNA-binding domain superfamily/Winged helix DNA-binding domain"/>
    <property type="match status" value="1"/>
</dbReference>
<feature type="domain" description="Transcription regulator PadR N-terminal" evidence="1">
    <location>
        <begin position="21"/>
        <end position="93"/>
    </location>
</feature>
<dbReference type="AlphaFoldDB" id="X1C768"/>
<feature type="non-terminal residue" evidence="2">
    <location>
        <position position="182"/>
    </location>
</feature>
<dbReference type="Pfam" id="PF03551">
    <property type="entry name" value="PadR"/>
    <property type="match status" value="1"/>
</dbReference>
<proteinExistence type="predicted"/>
<dbReference type="SUPFAM" id="SSF46785">
    <property type="entry name" value="Winged helix' DNA-binding domain"/>
    <property type="match status" value="1"/>
</dbReference>
<evidence type="ECO:0000313" key="2">
    <source>
        <dbReference type="EMBL" id="GAG92238.1"/>
    </source>
</evidence>
<dbReference type="InterPro" id="IPR036388">
    <property type="entry name" value="WH-like_DNA-bd_sf"/>
</dbReference>
<dbReference type="InterPro" id="IPR005149">
    <property type="entry name" value="Tscrpt_reg_PadR_N"/>
</dbReference>
<gene>
    <name evidence="2" type="ORF">S01H4_48526</name>
</gene>
<dbReference type="EMBL" id="BART01027366">
    <property type="protein sequence ID" value="GAG92238.1"/>
    <property type="molecule type" value="Genomic_DNA"/>
</dbReference>
<organism evidence="2">
    <name type="scientific">marine sediment metagenome</name>
    <dbReference type="NCBI Taxonomy" id="412755"/>
    <lineage>
        <taxon>unclassified sequences</taxon>
        <taxon>metagenomes</taxon>
        <taxon>ecological metagenomes</taxon>
    </lineage>
</organism>
<dbReference type="PANTHER" id="PTHR43252">
    <property type="entry name" value="TRANSCRIPTIONAL REGULATOR YQJI"/>
    <property type="match status" value="1"/>
</dbReference>
<reference evidence="2" key="1">
    <citation type="journal article" date="2014" name="Front. Microbiol.">
        <title>High frequency of phylogenetically diverse reductive dehalogenase-homologous genes in deep subseafloor sedimentary metagenomes.</title>
        <authorList>
            <person name="Kawai M."/>
            <person name="Futagami T."/>
            <person name="Toyoda A."/>
            <person name="Takaki Y."/>
            <person name="Nishi S."/>
            <person name="Hori S."/>
            <person name="Arai W."/>
            <person name="Tsubouchi T."/>
            <person name="Morono Y."/>
            <person name="Uchiyama I."/>
            <person name="Ito T."/>
            <person name="Fujiyama A."/>
            <person name="Inagaki F."/>
            <person name="Takami H."/>
        </authorList>
    </citation>
    <scope>NUCLEOTIDE SEQUENCE</scope>
    <source>
        <strain evidence="2">Expedition CK06-06</strain>
    </source>
</reference>
<dbReference type="PANTHER" id="PTHR43252:SF5">
    <property type="entry name" value="TRANSCRIPTIONAL REGULATOR, PADR-LIKE FAMILY"/>
    <property type="match status" value="1"/>
</dbReference>
<evidence type="ECO:0000259" key="1">
    <source>
        <dbReference type="Pfam" id="PF03551"/>
    </source>
</evidence>